<reference evidence="2 3" key="1">
    <citation type="submission" date="2014-11" db="EMBL/GenBank/DDBJ databases">
        <authorList>
            <person name="Zhu J."/>
            <person name="Qi W."/>
            <person name="Song R."/>
        </authorList>
    </citation>
    <scope>NUCLEOTIDE SEQUENCE [LARGE SCALE GENOMIC DNA]</scope>
</reference>
<feature type="compositionally biased region" description="Acidic residues" evidence="1">
    <location>
        <begin position="1081"/>
        <end position="1112"/>
    </location>
</feature>
<protein>
    <recommendedName>
        <fullName evidence="4">MATH domain-containing protein</fullName>
    </recommendedName>
</protein>
<feature type="compositionally biased region" description="Pro residues" evidence="1">
    <location>
        <begin position="294"/>
        <end position="303"/>
    </location>
</feature>
<feature type="region of interest" description="Disordered" evidence="1">
    <location>
        <begin position="338"/>
        <end position="439"/>
    </location>
</feature>
<feature type="compositionally biased region" description="Low complexity" evidence="1">
    <location>
        <begin position="1333"/>
        <end position="1371"/>
    </location>
</feature>
<feature type="region of interest" description="Disordered" evidence="1">
    <location>
        <begin position="1"/>
        <end position="50"/>
    </location>
</feature>
<dbReference type="PANTHER" id="PTHR48125">
    <property type="entry name" value="LP07818P1"/>
    <property type="match status" value="1"/>
</dbReference>
<feature type="compositionally biased region" description="Acidic residues" evidence="1">
    <location>
        <begin position="942"/>
        <end position="957"/>
    </location>
</feature>
<name>A0A0G4G9G1_VITBC</name>
<feature type="compositionally biased region" description="Basic and acidic residues" evidence="1">
    <location>
        <begin position="850"/>
        <end position="862"/>
    </location>
</feature>
<feature type="region of interest" description="Disordered" evidence="1">
    <location>
        <begin position="1066"/>
        <end position="1124"/>
    </location>
</feature>
<feature type="compositionally biased region" description="Low complexity" evidence="1">
    <location>
        <begin position="308"/>
        <end position="325"/>
    </location>
</feature>
<feature type="compositionally biased region" description="Gly residues" evidence="1">
    <location>
        <begin position="1372"/>
        <end position="1388"/>
    </location>
</feature>
<feature type="region of interest" description="Disordered" evidence="1">
    <location>
        <begin position="1321"/>
        <end position="1388"/>
    </location>
</feature>
<feature type="compositionally biased region" description="Pro residues" evidence="1">
    <location>
        <begin position="405"/>
        <end position="414"/>
    </location>
</feature>
<feature type="compositionally biased region" description="Low complexity" evidence="1">
    <location>
        <begin position="818"/>
        <end position="827"/>
    </location>
</feature>
<feature type="compositionally biased region" description="Low complexity" evidence="1">
    <location>
        <begin position="15"/>
        <end position="30"/>
    </location>
</feature>
<feature type="compositionally biased region" description="Basic and acidic residues" evidence="1">
    <location>
        <begin position="917"/>
        <end position="932"/>
    </location>
</feature>
<evidence type="ECO:0008006" key="4">
    <source>
        <dbReference type="Google" id="ProtNLM"/>
    </source>
</evidence>
<feature type="region of interest" description="Disordered" evidence="1">
    <location>
        <begin position="454"/>
        <end position="479"/>
    </location>
</feature>
<dbReference type="EMBL" id="CDMY01000603">
    <property type="protein sequence ID" value="CEM25586.1"/>
    <property type="molecule type" value="Genomic_DNA"/>
</dbReference>
<organism evidence="2 3">
    <name type="scientific">Vitrella brassicaformis (strain CCMP3155)</name>
    <dbReference type="NCBI Taxonomy" id="1169540"/>
    <lineage>
        <taxon>Eukaryota</taxon>
        <taxon>Sar</taxon>
        <taxon>Alveolata</taxon>
        <taxon>Colpodellida</taxon>
        <taxon>Vitrellaceae</taxon>
        <taxon>Vitrella</taxon>
    </lineage>
</organism>
<feature type="compositionally biased region" description="Basic and acidic residues" evidence="1">
    <location>
        <begin position="692"/>
        <end position="701"/>
    </location>
</feature>
<sequence length="1405" mass="152390">MQRKGQLPPAAMALSGHANSSNSNASSGAHTHTEGQSGTAAPPPSGNGHDVKALALTMIQRAKRDRKYSLATAVLKTGEPPLQAAVFHELVNYVRDPRTASLRPEVTVEMTFALRCLQLDYERFRCTEGGENPLAQPVKAAIAAVWKDARGGGSGGGAGRGEIADVTLEELSDTALNQMARVLATLKDPSADMALASRVLREMIHRQMEPDPHAVRAIGQLCVASEDRSTTEMLARHIAYRQKFNTISLTAMNALPMAIAIELLVEEVKKLKKEIRSHSNSSGTNISAKTPAASPGPPKPPSPLTDDQQAASAVAAAAGGSRAQQPFSALRREAPFINPVLEQQRSSTIGSTRVRQRELSPGMSTRPGNKKHASNVQRPAPQRGSTDSLEPPTPFSPATRSFSRPTPPPTPPRTSVPGATALRQSHRSTVPAPDRHPSTDMHLVEQQMSHLQQRIGARGRGFTSSLSRSTAAGRVRGARGPVHALAGREGAQLMGVGSPQAARRRVMDEEEIDRRVREAVREADEEVETREQALKDANLSLSQAIEAREEAEQQKQAELRALKQQMEQERQQMREDAERQKKATEEAREQERRAAEEAREQERRESEEAREQERRAVLVERQQEKEGLIAQLESQKRIMLAELAEREEEQQMFQQEKQRLQHDNDRLKCELTQQIDDLKARLARHEEWERARKDRMREREMQTVVEDQQQPREPPKEMATTEAQTNSTGPLPIPGLTGSLPPDPFAQSYSSAYATSYSAGSYASYASPCAASSAAYAAAYGSAYALPYAAELGFDQVSQVQQWQPPAESPPRVPPLHSPSEPSAKAPAPAPPGLPPPPRKKPIVESAEAIAKREFYDTHEYEQSSDDDPDGPIYVGGWRLPPSISARSEYIQTSWDPNRHQWRIDRMARKKARRERRMMGKEDQRAVDERKMARALIAEGGQWEEGEGDGGEGDDSNDLGTRDDLPGGPAGAPQGQQQADDGGADGDGENRQADTQDHEQAHQESEQERPDADVEDATADADELDWRFTLAPEPYWPSFTFDFRSQSDRTHYRQLADTIGLIKAAACPDTDSEKSDVSGGQEEEGDEIEEGEIADDGEGEGGDEGAEGDGGGEDGRGDAGVGMVPSGGGVSIEMVRQNYPYWFDEYGMIALHVDGVSSGRGRIMLPRDLQGPATVHCWFTDLPPYLGELRSELFYWGEFGLQLSLERAVDESHLGVYLRFSENMGKLVAPSVHSCFVLELSVMANDAPGNVRVLKTCDMQGSDIKNGSGKGWGRLLTTDCVTTAMQEANSGVCLSATIYALGVPSLSQRFVTNPVRRSTPALAWMPQPDHPSHTPTSSSTGSSSAAAAASASPTDPTHSNGASSSGPAAAAAGGGAADGGGWGLGGSVVGGVRFQTIEEGDEENA</sequence>
<feature type="region of interest" description="Disordered" evidence="1">
    <location>
        <begin position="800"/>
        <end position="879"/>
    </location>
</feature>
<keyword evidence="3" id="KW-1185">Reference proteome</keyword>
<feature type="region of interest" description="Disordered" evidence="1">
    <location>
        <begin position="908"/>
        <end position="1025"/>
    </location>
</feature>
<feature type="compositionally biased region" description="Low complexity" evidence="1">
    <location>
        <begin position="971"/>
        <end position="981"/>
    </location>
</feature>
<dbReference type="VEuPathDB" id="CryptoDB:Vbra_9758"/>
<feature type="compositionally biased region" description="Basic and acidic residues" evidence="1">
    <location>
        <begin position="988"/>
        <end position="1012"/>
    </location>
</feature>
<feature type="compositionally biased region" description="Acidic residues" evidence="1">
    <location>
        <begin position="1013"/>
        <end position="1023"/>
    </location>
</feature>
<dbReference type="STRING" id="1169540.A0A0G4G9G1"/>
<gene>
    <name evidence="2" type="ORF">Vbra_9758</name>
</gene>
<feature type="compositionally biased region" description="Pro residues" evidence="1">
    <location>
        <begin position="807"/>
        <end position="817"/>
    </location>
</feature>
<feature type="region of interest" description="Disordered" evidence="1">
    <location>
        <begin position="547"/>
        <end position="622"/>
    </location>
</feature>
<evidence type="ECO:0000256" key="1">
    <source>
        <dbReference type="SAM" id="MobiDB-lite"/>
    </source>
</evidence>
<dbReference type="InParanoid" id="A0A0G4G9G1"/>
<dbReference type="Proteomes" id="UP000041254">
    <property type="component" value="Unassembled WGS sequence"/>
</dbReference>
<feature type="region of interest" description="Disordered" evidence="1">
    <location>
        <begin position="692"/>
        <end position="748"/>
    </location>
</feature>
<dbReference type="PANTHER" id="PTHR48125:SF12">
    <property type="entry name" value="AT HOOK TRANSCRIPTION FACTOR FAMILY-RELATED"/>
    <property type="match status" value="1"/>
</dbReference>
<feature type="compositionally biased region" description="Pro residues" evidence="1">
    <location>
        <begin position="828"/>
        <end position="837"/>
    </location>
</feature>
<feature type="region of interest" description="Disordered" evidence="1">
    <location>
        <begin position="276"/>
        <end position="325"/>
    </location>
</feature>
<evidence type="ECO:0000313" key="2">
    <source>
        <dbReference type="EMBL" id="CEM25586.1"/>
    </source>
</evidence>
<evidence type="ECO:0000313" key="3">
    <source>
        <dbReference type="Proteomes" id="UP000041254"/>
    </source>
</evidence>
<accession>A0A0G4G9G1</accession>
<feature type="compositionally biased region" description="Polar residues" evidence="1">
    <location>
        <begin position="341"/>
        <end position="353"/>
    </location>
</feature>
<proteinExistence type="predicted"/>